<dbReference type="PANTHER" id="PTHR47347">
    <property type="entry name" value="GOLGIN CANDIDATE 5"/>
    <property type="match status" value="1"/>
</dbReference>
<dbReference type="AlphaFoldDB" id="A0A6A2ZVX4"/>
<feature type="compositionally biased region" description="Basic and acidic residues" evidence="1">
    <location>
        <begin position="188"/>
        <end position="197"/>
    </location>
</feature>
<feature type="region of interest" description="Disordered" evidence="1">
    <location>
        <begin position="38"/>
        <end position="225"/>
    </location>
</feature>
<evidence type="ECO:0000313" key="2">
    <source>
        <dbReference type="EMBL" id="KAE8696080.1"/>
    </source>
</evidence>
<gene>
    <name evidence="2" type="ORF">F3Y22_tig00110676pilonHSYRG00023</name>
</gene>
<accession>A0A6A2ZVX4</accession>
<feature type="compositionally biased region" description="Low complexity" evidence="1">
    <location>
        <begin position="151"/>
        <end position="160"/>
    </location>
</feature>
<dbReference type="EMBL" id="VEPZ02001069">
    <property type="protein sequence ID" value="KAE8696080.1"/>
    <property type="molecule type" value="Genomic_DNA"/>
</dbReference>
<feature type="compositionally biased region" description="Polar residues" evidence="1">
    <location>
        <begin position="161"/>
        <end position="170"/>
    </location>
</feature>
<comment type="caution">
    <text evidence="2">The sequence shown here is derived from an EMBL/GenBank/DDBJ whole genome shotgun (WGS) entry which is preliminary data.</text>
</comment>
<proteinExistence type="predicted"/>
<protein>
    <submittedName>
        <fullName evidence="2">Golgin candidate 5 isoform 2</fullName>
    </submittedName>
</protein>
<evidence type="ECO:0000313" key="3">
    <source>
        <dbReference type="Proteomes" id="UP000436088"/>
    </source>
</evidence>
<sequence length="369" mass="40586">MAWFSGKVSLGGFPDLAGAVNKLQESVKNIEKNFDTALGFEEKSESSNNEASGLWSSDRKPLFDPVMSFMGQKSEETEVESSEKLESSESPPKVEEKEKAETDKSGHSHVKTTVEEDKEAVKVEKNNEHSEAVERADTVTSNPGKAESESESISAEPYESTFNNVKSSDSPENEHQKEILDVVPSADYESKEAKLDTAEVDTVEVTEPVPAGSSVAVDMHGTNDERKTQIEETLETGYLVKYEESIDSQADAGNGPDEPMPLSSHSVIVEETNSAQELLLSTESVLENDENAIRVEVDRQINDSETDSKEDIRLSSASALSNYADSTHELEKVKMEMKMMESALQGAARQAQVPNFSHYFAVMFTLEVH</sequence>
<keyword evidence="3" id="KW-1185">Reference proteome</keyword>
<feature type="compositionally biased region" description="Basic and acidic residues" evidence="1">
    <location>
        <begin position="73"/>
        <end position="137"/>
    </location>
</feature>
<name>A0A6A2ZVX4_HIBSY</name>
<organism evidence="2 3">
    <name type="scientific">Hibiscus syriacus</name>
    <name type="common">Rose of Sharon</name>
    <dbReference type="NCBI Taxonomy" id="106335"/>
    <lineage>
        <taxon>Eukaryota</taxon>
        <taxon>Viridiplantae</taxon>
        <taxon>Streptophyta</taxon>
        <taxon>Embryophyta</taxon>
        <taxon>Tracheophyta</taxon>
        <taxon>Spermatophyta</taxon>
        <taxon>Magnoliopsida</taxon>
        <taxon>eudicotyledons</taxon>
        <taxon>Gunneridae</taxon>
        <taxon>Pentapetalae</taxon>
        <taxon>rosids</taxon>
        <taxon>malvids</taxon>
        <taxon>Malvales</taxon>
        <taxon>Malvaceae</taxon>
        <taxon>Malvoideae</taxon>
        <taxon>Hibiscus</taxon>
    </lineage>
</organism>
<evidence type="ECO:0000256" key="1">
    <source>
        <dbReference type="SAM" id="MobiDB-lite"/>
    </source>
</evidence>
<dbReference type="Proteomes" id="UP000436088">
    <property type="component" value="Unassembled WGS sequence"/>
</dbReference>
<dbReference type="PANTHER" id="PTHR47347:SF2">
    <property type="entry name" value="GOLGIN CANDIDATE 5"/>
    <property type="match status" value="1"/>
</dbReference>
<reference evidence="2" key="1">
    <citation type="submission" date="2019-09" db="EMBL/GenBank/DDBJ databases">
        <title>Draft genome information of white flower Hibiscus syriacus.</title>
        <authorList>
            <person name="Kim Y.-M."/>
        </authorList>
    </citation>
    <scope>NUCLEOTIDE SEQUENCE [LARGE SCALE GENOMIC DNA]</scope>
    <source>
        <strain evidence="2">YM2019G1</strain>
    </source>
</reference>